<keyword evidence="1" id="KW-0378">Hydrolase</keyword>
<dbReference type="RefSeq" id="WP_181641511.1">
    <property type="nucleotide sequence ID" value="NZ_CCXJ01000064.1"/>
</dbReference>
<sequence>MSSRETDGQQPRSLPAIIAGLALVLLAAGFLWPSIPGVGGGDDSSEEPAVALPAAADSDLLEIPSIQLDAPIDPIEVDPAGVLTPPADVQRVGWWQRSAEPGARAGQTVITGHTVHTGGGVMNRLKKVRRGAEVLVHSDGEVAKYAVLRVHKLSREEVSARAEELFGQDRDDGRLVLVTCEDWVNGDYQSNVVVFAERLASSTDV</sequence>
<dbReference type="SUPFAM" id="SSF63817">
    <property type="entry name" value="Sortase"/>
    <property type="match status" value="1"/>
</dbReference>
<dbReference type="InterPro" id="IPR005754">
    <property type="entry name" value="Sortase"/>
</dbReference>
<evidence type="ECO:0000313" key="3">
    <source>
        <dbReference type="EMBL" id="MDP9822110.1"/>
    </source>
</evidence>
<organism evidence="3 4">
    <name type="scientific">Nocardioides massiliensis</name>
    <dbReference type="NCBI Taxonomy" id="1325935"/>
    <lineage>
        <taxon>Bacteria</taxon>
        <taxon>Bacillati</taxon>
        <taxon>Actinomycetota</taxon>
        <taxon>Actinomycetes</taxon>
        <taxon>Propionibacteriales</taxon>
        <taxon>Nocardioidaceae</taxon>
        <taxon>Nocardioides</taxon>
    </lineage>
</organism>
<dbReference type="CDD" id="cd05829">
    <property type="entry name" value="Sortase_F"/>
    <property type="match status" value="1"/>
</dbReference>
<keyword evidence="4" id="KW-1185">Reference proteome</keyword>
<keyword evidence="2" id="KW-1133">Transmembrane helix</keyword>
<dbReference type="Proteomes" id="UP001240447">
    <property type="component" value="Unassembled WGS sequence"/>
</dbReference>
<protein>
    <submittedName>
        <fullName evidence="3">LPXTG-site transpeptidase (Sortase) family protein</fullName>
    </submittedName>
</protein>
<dbReference type="InterPro" id="IPR042001">
    <property type="entry name" value="Sortase_F"/>
</dbReference>
<evidence type="ECO:0000256" key="1">
    <source>
        <dbReference type="ARBA" id="ARBA00022801"/>
    </source>
</evidence>
<gene>
    <name evidence="3" type="ORF">J2S59_001919</name>
</gene>
<dbReference type="Gene3D" id="2.40.260.10">
    <property type="entry name" value="Sortase"/>
    <property type="match status" value="1"/>
</dbReference>
<dbReference type="Pfam" id="PF04203">
    <property type="entry name" value="Sortase"/>
    <property type="match status" value="1"/>
</dbReference>
<feature type="transmembrane region" description="Helical" evidence="2">
    <location>
        <begin position="12"/>
        <end position="32"/>
    </location>
</feature>
<keyword evidence="2" id="KW-0472">Membrane</keyword>
<dbReference type="NCBIfam" id="TIGR01076">
    <property type="entry name" value="sortase_fam"/>
    <property type="match status" value="1"/>
</dbReference>
<dbReference type="InterPro" id="IPR023365">
    <property type="entry name" value="Sortase_dom-sf"/>
</dbReference>
<comment type="caution">
    <text evidence="3">The sequence shown here is derived from an EMBL/GenBank/DDBJ whole genome shotgun (WGS) entry which is preliminary data.</text>
</comment>
<name>A0ABT9NQL4_9ACTN</name>
<evidence type="ECO:0000313" key="4">
    <source>
        <dbReference type="Proteomes" id="UP001240447"/>
    </source>
</evidence>
<evidence type="ECO:0000256" key="2">
    <source>
        <dbReference type="SAM" id="Phobius"/>
    </source>
</evidence>
<keyword evidence="2" id="KW-0812">Transmembrane</keyword>
<reference evidence="3 4" key="1">
    <citation type="submission" date="2023-07" db="EMBL/GenBank/DDBJ databases">
        <title>Sequencing the genomes of 1000 actinobacteria strains.</title>
        <authorList>
            <person name="Klenk H.-P."/>
        </authorList>
    </citation>
    <scope>NUCLEOTIDE SEQUENCE [LARGE SCALE GENOMIC DNA]</scope>
    <source>
        <strain evidence="3 4">GD13</strain>
    </source>
</reference>
<proteinExistence type="predicted"/>
<accession>A0ABT9NQL4</accession>
<dbReference type="EMBL" id="JAUSQM010000001">
    <property type="protein sequence ID" value="MDP9822110.1"/>
    <property type="molecule type" value="Genomic_DNA"/>
</dbReference>